<dbReference type="InterPro" id="IPR013148">
    <property type="entry name" value="Glyco_hydro_32_N"/>
</dbReference>
<evidence type="ECO:0000313" key="9">
    <source>
        <dbReference type="Proteomes" id="UP000236721"/>
    </source>
</evidence>
<dbReference type="InterPro" id="IPR023296">
    <property type="entry name" value="Glyco_hydro_beta-prop_sf"/>
</dbReference>
<evidence type="ECO:0000313" key="8">
    <source>
        <dbReference type="EMBL" id="SEG62889.1"/>
    </source>
</evidence>
<dbReference type="EC" id="3.2.1.26" evidence="4"/>
<organism evidence="8 9">
    <name type="scientific">Vibrio hangzhouensis</name>
    <dbReference type="NCBI Taxonomy" id="462991"/>
    <lineage>
        <taxon>Bacteria</taxon>
        <taxon>Pseudomonadati</taxon>
        <taxon>Pseudomonadota</taxon>
        <taxon>Gammaproteobacteria</taxon>
        <taxon>Vibrionales</taxon>
        <taxon>Vibrionaceae</taxon>
        <taxon>Vibrio</taxon>
    </lineage>
</organism>
<dbReference type="Pfam" id="PF08244">
    <property type="entry name" value="Glyco_hydro_32C"/>
    <property type="match status" value="1"/>
</dbReference>
<dbReference type="GO" id="GO:0004564">
    <property type="term" value="F:beta-fructofuranosidase activity"/>
    <property type="evidence" value="ECO:0007669"/>
    <property type="project" value="UniProtKB-EC"/>
</dbReference>
<evidence type="ECO:0000256" key="1">
    <source>
        <dbReference type="ARBA" id="ARBA00009902"/>
    </source>
</evidence>
<dbReference type="EMBL" id="FNVG01000024">
    <property type="protein sequence ID" value="SEG62889.1"/>
    <property type="molecule type" value="Genomic_DNA"/>
</dbReference>
<keyword evidence="5" id="KW-0119">Carbohydrate metabolism</keyword>
<evidence type="ECO:0000259" key="7">
    <source>
        <dbReference type="Pfam" id="PF08244"/>
    </source>
</evidence>
<name>A0A1H6BQA8_9VIBR</name>
<evidence type="ECO:0000256" key="3">
    <source>
        <dbReference type="ARBA" id="ARBA00023295"/>
    </source>
</evidence>
<keyword evidence="5" id="KW-0963">Cytoplasm</keyword>
<dbReference type="SMART" id="SM00640">
    <property type="entry name" value="Glyco_32"/>
    <property type="match status" value="1"/>
</dbReference>
<feature type="domain" description="Glycosyl hydrolase family 32 C-terminal" evidence="7">
    <location>
        <begin position="340"/>
        <end position="465"/>
    </location>
</feature>
<dbReference type="InterPro" id="IPR001362">
    <property type="entry name" value="Glyco_hydro_32"/>
</dbReference>
<proteinExistence type="inferred from homology"/>
<protein>
    <recommendedName>
        <fullName evidence="4">Sucrose-6-phosphate hydrolase</fullName>
        <ecNumber evidence="4">3.2.1.26</ecNumber>
    </recommendedName>
    <alternativeName>
        <fullName evidence="5">Invertase</fullName>
    </alternativeName>
</protein>
<dbReference type="Gene3D" id="2.60.120.560">
    <property type="entry name" value="Exo-inulinase, domain 1"/>
    <property type="match status" value="1"/>
</dbReference>
<keyword evidence="3 4" id="KW-0326">Glycosidase</keyword>
<evidence type="ECO:0000259" key="6">
    <source>
        <dbReference type="Pfam" id="PF00251"/>
    </source>
</evidence>
<dbReference type="GO" id="GO:0005985">
    <property type="term" value="P:sucrose metabolic process"/>
    <property type="evidence" value="ECO:0007669"/>
    <property type="project" value="UniProtKB-UniPathway"/>
</dbReference>
<comment type="subcellular location">
    <subcellularLocation>
        <location evidence="5">Cytoplasm</location>
    </subcellularLocation>
</comment>
<comment type="pathway">
    <text evidence="5">Glycan biosynthesis; sucrose metabolism.</text>
</comment>
<comment type="similarity">
    <text evidence="1 4">Belongs to the glycosyl hydrolase 32 family.</text>
</comment>
<dbReference type="InterPro" id="IPR013320">
    <property type="entry name" value="ConA-like_dom_sf"/>
</dbReference>
<dbReference type="SUPFAM" id="SSF75005">
    <property type="entry name" value="Arabinanase/levansucrase/invertase"/>
    <property type="match status" value="1"/>
</dbReference>
<dbReference type="InterPro" id="IPR006232">
    <property type="entry name" value="Suc6P_hydrolase"/>
</dbReference>
<dbReference type="CDD" id="cd18623">
    <property type="entry name" value="GH32_ScrB-like"/>
    <property type="match status" value="1"/>
</dbReference>
<dbReference type="UniPathway" id="UPA00238"/>
<accession>A0A1H6BQA8</accession>
<dbReference type="InterPro" id="IPR051214">
    <property type="entry name" value="GH32_Enzymes"/>
</dbReference>
<dbReference type="PANTHER" id="PTHR43101:SF1">
    <property type="entry name" value="BETA-FRUCTOSIDASE"/>
    <property type="match status" value="1"/>
</dbReference>
<evidence type="ECO:0000256" key="4">
    <source>
        <dbReference type="RuleBase" id="RU362110"/>
    </source>
</evidence>
<keyword evidence="2 4" id="KW-0378">Hydrolase</keyword>
<comment type="function">
    <text evidence="5">Enables the bacterium to metabolize sucrose as a sole carbon source.</text>
</comment>
<reference evidence="9" key="1">
    <citation type="submission" date="2016-10" db="EMBL/GenBank/DDBJ databases">
        <authorList>
            <person name="Varghese N."/>
            <person name="Submissions S."/>
        </authorList>
    </citation>
    <scope>NUCLEOTIDE SEQUENCE [LARGE SCALE GENOMIC DNA]</scope>
    <source>
        <strain evidence="9">CGMCC 1.7062</strain>
    </source>
</reference>
<dbReference type="PANTHER" id="PTHR43101">
    <property type="entry name" value="BETA-FRUCTOSIDASE"/>
    <property type="match status" value="1"/>
</dbReference>
<dbReference type="AlphaFoldDB" id="A0A1H6BQA8"/>
<dbReference type="GO" id="GO:0005737">
    <property type="term" value="C:cytoplasm"/>
    <property type="evidence" value="ECO:0007669"/>
    <property type="project" value="UniProtKB-SubCell"/>
</dbReference>
<dbReference type="Gene3D" id="2.115.10.20">
    <property type="entry name" value="Glycosyl hydrolase domain, family 43"/>
    <property type="match status" value="1"/>
</dbReference>
<feature type="domain" description="Glycosyl hydrolase family 32 N-terminal" evidence="6">
    <location>
        <begin position="28"/>
        <end position="334"/>
    </location>
</feature>
<dbReference type="Proteomes" id="UP000236721">
    <property type="component" value="Unassembled WGS sequence"/>
</dbReference>
<evidence type="ECO:0000256" key="2">
    <source>
        <dbReference type="ARBA" id="ARBA00022801"/>
    </source>
</evidence>
<dbReference type="InterPro" id="IPR013189">
    <property type="entry name" value="Glyco_hydro_32_C"/>
</dbReference>
<sequence>MTSLELCSQSELSVPKQSHTDHLRPRFHLTAPYGLINDPNGFIEYDGQFHLFFQWNPNACEHGAKYWGHSTSQDLFNWTLQPDALKPDHSYDQHGCYSGSAFVLDDQLHLFYTGNVKTSDGTRLSTQCLAKATDESNQQFTKLGPVIEKHPEGYTAHFRDPKIWSHDGLWYCVIGAQTTEELGQVLLYRSEDAHNWQFLGPIAGNKINDVSGFGYMFECPDLFHLGNSDVLIGCPQGIEPDGFHFESKHNNGYFIGKLDYASATYSHGSFKPLDQGFEFYAPQTTGASDGRRLLSAWIGIPDEDEQPTTDNDWIHALSLVRELTVRNGKMYQLPAREHARLRGQESGFEDIQLSSESNISIESKHCFELLLDVEQIASEFTLKLADEGDSWVALRYDPQTSIMTLDRTQNSYLPGMRKCQLSSGEKLSLQVFFDQSIIEIFVNHGEEVFTSRVFPTSNQSKITLETGKSCIIRSFVKYDY</sequence>
<comment type="catalytic activity">
    <reaction evidence="4">
        <text>Hydrolysis of terminal non-reducing beta-D-fructofuranoside residues in beta-D-fructofuranosides.</text>
        <dbReference type="EC" id="3.2.1.26"/>
    </reaction>
</comment>
<keyword evidence="9" id="KW-1185">Reference proteome</keyword>
<gene>
    <name evidence="8" type="ORF">SAMN04488244_12459</name>
</gene>
<evidence type="ECO:0000256" key="5">
    <source>
        <dbReference type="RuleBase" id="RU365015"/>
    </source>
</evidence>
<dbReference type="SUPFAM" id="SSF49899">
    <property type="entry name" value="Concanavalin A-like lectins/glucanases"/>
    <property type="match status" value="1"/>
</dbReference>
<dbReference type="Pfam" id="PF00251">
    <property type="entry name" value="Glyco_hydro_32N"/>
    <property type="match status" value="1"/>
</dbReference>
<dbReference type="NCBIfam" id="TIGR01322">
    <property type="entry name" value="scrB_fam"/>
    <property type="match status" value="1"/>
</dbReference>